<dbReference type="InterPro" id="IPR003961">
    <property type="entry name" value="FN3_dom"/>
</dbReference>
<dbReference type="EC" id="3.2.1.78" evidence="3"/>
<dbReference type="SUPFAM" id="SSF51445">
    <property type="entry name" value="(Trans)glycosidases"/>
    <property type="match status" value="1"/>
</dbReference>
<dbReference type="InterPro" id="IPR001547">
    <property type="entry name" value="Glyco_hydro_5"/>
</dbReference>
<reference evidence="10 11" key="1">
    <citation type="submission" date="2022-09" db="EMBL/GenBank/DDBJ databases">
        <title>Genome sequencing of Flavivirga sp. MEBiC05379.</title>
        <authorList>
            <person name="Oh H.-M."/>
            <person name="Kwon K.K."/>
            <person name="Park M.J."/>
            <person name="Yang S.-H."/>
        </authorList>
    </citation>
    <scope>NUCLEOTIDE SEQUENCE [LARGE SCALE GENOMIC DNA]</scope>
    <source>
        <strain evidence="10 11">MEBiC05379</strain>
    </source>
</reference>
<accession>A0ABU7XXH1</accession>
<evidence type="ECO:0000256" key="6">
    <source>
        <dbReference type="ARBA" id="ARBA00022801"/>
    </source>
</evidence>
<dbReference type="PANTHER" id="PTHR31451:SF39">
    <property type="entry name" value="MANNAN ENDO-1,4-BETA-MANNOSIDASE 1"/>
    <property type="match status" value="1"/>
</dbReference>
<dbReference type="InterPro" id="IPR045053">
    <property type="entry name" value="MAN-like"/>
</dbReference>
<dbReference type="EMBL" id="JAODOP010000004">
    <property type="protein sequence ID" value="MEF3835213.1"/>
    <property type="molecule type" value="Genomic_DNA"/>
</dbReference>
<sequence length="610" mass="70678">MKKLVQIILIICFSLHGVNAQNGIKNFITVDGHRLMNGDQEFRFVSFNVPTLNYNEDVFDFNRMYPYSLPTEYEIRDVFETVKQVGGQVIRMYTIPVRLENESPEAPTYVEGPGEFVEESFKTMDLVLKLANEYNIRIIFSTLNNFRWMGGRPQYAGFRGKTPEEFYTDKQLIKDYKKTLKHVVTRVNTLTGVAYKDDKSILCWETGNELTSTPEWTANIAKYIKKLDKNHLIMDGYFAFDDDPVRQSSIDDPNIDIISSHHYELNARDFYRNVQSNIKIVNKQKPYVIGEYGFVSTTAMGKCIDDVIDSSVCGILIWGLRGHREGGGFYWHSEPLGYGRYKSYHWPGFNSGYEYDEENFFSLMRKKAARISNTTPPQLSQPKAPELLPIEHTSRISWNGSTGASGYNIYRSQMEEGEYKLVGYNVSDAKNQYVPLFQDVNVELGKSYYYKISALNKYGESNFSNIIGPVEVNSYALIDNMNNFGKVFYSTEGITLETKNDRIFKEDMHRFKGDKKEEVVYYVPGNLKRIKIYSFCKEDIENLKLSLSGNNETYKEQNIKPESYNTGKGDYGYWIPILHDFEVTEIENSSYLKINFNSETQMSRIELYYE</sequence>
<dbReference type="InterPro" id="IPR036116">
    <property type="entry name" value="FN3_sf"/>
</dbReference>
<feature type="chain" id="PRO_5045293927" description="mannan endo-1,4-beta-mannosidase" evidence="8">
    <location>
        <begin position="21"/>
        <end position="610"/>
    </location>
</feature>
<gene>
    <name evidence="10" type="ORF">N1F79_18965</name>
</gene>
<name>A0ABU7XXH1_9FLAO</name>
<evidence type="ECO:0000256" key="3">
    <source>
        <dbReference type="ARBA" id="ARBA00012706"/>
    </source>
</evidence>
<dbReference type="RefSeq" id="WP_303307506.1">
    <property type="nucleotide sequence ID" value="NZ_JAODOP010000004.1"/>
</dbReference>
<dbReference type="Pfam" id="PF26410">
    <property type="entry name" value="GH5_mannosidase"/>
    <property type="match status" value="1"/>
</dbReference>
<keyword evidence="6" id="KW-0378">Hydrolase</keyword>
<comment type="catalytic activity">
    <reaction evidence="1">
        <text>Random hydrolysis of (1-&gt;4)-beta-D-mannosidic linkages in mannans, galactomannans and glucomannans.</text>
        <dbReference type="EC" id="3.2.1.78"/>
    </reaction>
</comment>
<evidence type="ECO:0000313" key="11">
    <source>
        <dbReference type="Proteomes" id="UP001337305"/>
    </source>
</evidence>
<dbReference type="InterPro" id="IPR013783">
    <property type="entry name" value="Ig-like_fold"/>
</dbReference>
<proteinExistence type="predicted"/>
<feature type="signal peptide" evidence="8">
    <location>
        <begin position="1"/>
        <end position="20"/>
    </location>
</feature>
<evidence type="ECO:0000256" key="8">
    <source>
        <dbReference type="SAM" id="SignalP"/>
    </source>
</evidence>
<dbReference type="InterPro" id="IPR017853">
    <property type="entry name" value="GH"/>
</dbReference>
<evidence type="ECO:0000256" key="2">
    <source>
        <dbReference type="ARBA" id="ARBA00004613"/>
    </source>
</evidence>
<evidence type="ECO:0000256" key="1">
    <source>
        <dbReference type="ARBA" id="ARBA00001678"/>
    </source>
</evidence>
<comment type="caution">
    <text evidence="10">The sequence shown here is derived from an EMBL/GenBank/DDBJ whole genome shotgun (WGS) entry which is preliminary data.</text>
</comment>
<keyword evidence="5 8" id="KW-0732">Signal</keyword>
<keyword evidence="4" id="KW-0964">Secreted</keyword>
<dbReference type="PANTHER" id="PTHR31451">
    <property type="match status" value="1"/>
</dbReference>
<protein>
    <recommendedName>
        <fullName evidence="3">mannan endo-1,4-beta-mannosidase</fullName>
        <ecNumber evidence="3">3.2.1.78</ecNumber>
    </recommendedName>
</protein>
<comment type="subcellular location">
    <subcellularLocation>
        <location evidence="2">Secreted</location>
    </subcellularLocation>
</comment>
<evidence type="ECO:0000259" key="9">
    <source>
        <dbReference type="Pfam" id="PF26410"/>
    </source>
</evidence>
<evidence type="ECO:0000313" key="10">
    <source>
        <dbReference type="EMBL" id="MEF3835213.1"/>
    </source>
</evidence>
<keyword evidence="7" id="KW-0326">Glycosidase</keyword>
<dbReference type="Gene3D" id="2.60.40.10">
    <property type="entry name" value="Immunoglobulins"/>
    <property type="match status" value="1"/>
</dbReference>
<keyword evidence="11" id="KW-1185">Reference proteome</keyword>
<dbReference type="CDD" id="cd00063">
    <property type="entry name" value="FN3"/>
    <property type="match status" value="1"/>
</dbReference>
<feature type="domain" description="Glycoside hydrolase family 5" evidence="9">
    <location>
        <begin position="80"/>
        <end position="266"/>
    </location>
</feature>
<dbReference type="SUPFAM" id="SSF49265">
    <property type="entry name" value="Fibronectin type III"/>
    <property type="match status" value="1"/>
</dbReference>
<dbReference type="Gene3D" id="3.20.20.80">
    <property type="entry name" value="Glycosidases"/>
    <property type="match status" value="1"/>
</dbReference>
<organism evidence="10 11">
    <name type="scientific">Flavivirga spongiicola</name>
    <dbReference type="NCBI Taxonomy" id="421621"/>
    <lineage>
        <taxon>Bacteria</taxon>
        <taxon>Pseudomonadati</taxon>
        <taxon>Bacteroidota</taxon>
        <taxon>Flavobacteriia</taxon>
        <taxon>Flavobacteriales</taxon>
        <taxon>Flavobacteriaceae</taxon>
        <taxon>Flavivirga</taxon>
    </lineage>
</organism>
<evidence type="ECO:0000256" key="4">
    <source>
        <dbReference type="ARBA" id="ARBA00022525"/>
    </source>
</evidence>
<dbReference type="Proteomes" id="UP001337305">
    <property type="component" value="Unassembled WGS sequence"/>
</dbReference>
<evidence type="ECO:0000256" key="5">
    <source>
        <dbReference type="ARBA" id="ARBA00022729"/>
    </source>
</evidence>
<evidence type="ECO:0000256" key="7">
    <source>
        <dbReference type="ARBA" id="ARBA00023295"/>
    </source>
</evidence>